<feature type="chain" id="PRO_5026247236" evidence="1">
    <location>
        <begin position="21"/>
        <end position="161"/>
    </location>
</feature>
<dbReference type="InterPro" id="IPR007410">
    <property type="entry name" value="LpqE-like"/>
</dbReference>
<dbReference type="InterPro" id="IPR036182">
    <property type="entry name" value="PCuAC_sf"/>
</dbReference>
<evidence type="ECO:0000256" key="1">
    <source>
        <dbReference type="SAM" id="SignalP"/>
    </source>
</evidence>
<dbReference type="OrthoDB" id="9796962at2"/>
<dbReference type="PROSITE" id="PS51257">
    <property type="entry name" value="PROKAR_LIPOPROTEIN"/>
    <property type="match status" value="1"/>
</dbReference>
<sequence length="161" mass="16864">MTTRFFASLALGIATFGLSACDSASDEAEVTAAPEGVAGLTITNGRMVLPAVNGRPAAVYFDLAYDGDDNQTVSAIYVEGAENAMMHEYAEKDFKVQMIPLESLDLTKGVKVSFEPGGKHGMAMSVSPELSAGGKTEVTLIMADGDKTTFVADIKSAGDER</sequence>
<dbReference type="AlphaFoldDB" id="A0A6I4SQ80"/>
<dbReference type="PANTHER" id="PTHR36302:SF1">
    <property type="entry name" value="COPPER CHAPERONE PCU(A)C"/>
    <property type="match status" value="1"/>
</dbReference>
<dbReference type="Pfam" id="PF04314">
    <property type="entry name" value="PCuAC"/>
    <property type="match status" value="1"/>
</dbReference>
<comment type="caution">
    <text evidence="2">The sequence shown here is derived from an EMBL/GenBank/DDBJ whole genome shotgun (WGS) entry which is preliminary data.</text>
</comment>
<keyword evidence="1" id="KW-0732">Signal</keyword>
<protein>
    <submittedName>
        <fullName evidence="2">Copper chaperone PCu(A)C</fullName>
    </submittedName>
</protein>
<evidence type="ECO:0000313" key="2">
    <source>
        <dbReference type="EMBL" id="MXO57007.1"/>
    </source>
</evidence>
<dbReference type="EMBL" id="WTYS01000001">
    <property type="protein sequence ID" value="MXO57007.1"/>
    <property type="molecule type" value="Genomic_DNA"/>
</dbReference>
<dbReference type="RefSeq" id="WP_160598143.1">
    <property type="nucleotide sequence ID" value="NZ_WTYS01000001.1"/>
</dbReference>
<organism evidence="2 3">
    <name type="scientific">Pontixanthobacter gangjinensis</name>
    <dbReference type="NCBI Taxonomy" id="1028742"/>
    <lineage>
        <taxon>Bacteria</taxon>
        <taxon>Pseudomonadati</taxon>
        <taxon>Pseudomonadota</taxon>
        <taxon>Alphaproteobacteria</taxon>
        <taxon>Sphingomonadales</taxon>
        <taxon>Erythrobacteraceae</taxon>
        <taxon>Pontixanthobacter</taxon>
    </lineage>
</organism>
<dbReference type="PANTHER" id="PTHR36302">
    <property type="entry name" value="BLR7088 PROTEIN"/>
    <property type="match status" value="1"/>
</dbReference>
<dbReference type="SUPFAM" id="SSF110087">
    <property type="entry name" value="DR1885-like metal-binding protein"/>
    <property type="match status" value="1"/>
</dbReference>
<dbReference type="Proteomes" id="UP000468943">
    <property type="component" value="Unassembled WGS sequence"/>
</dbReference>
<dbReference type="Gene3D" id="2.60.40.1890">
    <property type="entry name" value="PCu(A)C copper chaperone"/>
    <property type="match status" value="1"/>
</dbReference>
<dbReference type="InterPro" id="IPR058248">
    <property type="entry name" value="Lxx211020-like"/>
</dbReference>
<proteinExistence type="predicted"/>
<evidence type="ECO:0000313" key="3">
    <source>
        <dbReference type="Proteomes" id="UP000468943"/>
    </source>
</evidence>
<name>A0A6I4SQ80_9SPHN</name>
<feature type="signal peptide" evidence="1">
    <location>
        <begin position="1"/>
        <end position="20"/>
    </location>
</feature>
<gene>
    <name evidence="2" type="ORF">GRI36_08930</name>
</gene>
<keyword evidence="3" id="KW-1185">Reference proteome</keyword>
<accession>A0A6I4SQ80</accession>
<reference evidence="2 3" key="1">
    <citation type="submission" date="2019-12" db="EMBL/GenBank/DDBJ databases">
        <title>Genomic-based taxomic classification of the family Erythrobacteraceae.</title>
        <authorList>
            <person name="Xu L."/>
        </authorList>
    </citation>
    <scope>NUCLEOTIDE SEQUENCE [LARGE SCALE GENOMIC DNA]</scope>
    <source>
        <strain evidence="2 3">JCM 17802</strain>
    </source>
</reference>